<feature type="region of interest" description="Disordered" evidence="1">
    <location>
        <begin position="538"/>
        <end position="583"/>
    </location>
</feature>
<feature type="compositionally biased region" description="Basic and acidic residues" evidence="1">
    <location>
        <begin position="356"/>
        <end position="365"/>
    </location>
</feature>
<feature type="compositionally biased region" description="Basic and acidic residues" evidence="1">
    <location>
        <begin position="265"/>
        <end position="275"/>
    </location>
</feature>
<feature type="region of interest" description="Disordered" evidence="1">
    <location>
        <begin position="491"/>
        <end position="516"/>
    </location>
</feature>
<evidence type="ECO:0008006" key="3">
    <source>
        <dbReference type="Google" id="ProtNLM"/>
    </source>
</evidence>
<evidence type="ECO:0000256" key="1">
    <source>
        <dbReference type="SAM" id="MobiDB-lite"/>
    </source>
</evidence>
<feature type="compositionally biased region" description="Polar residues" evidence="1">
    <location>
        <begin position="207"/>
        <end position="216"/>
    </location>
</feature>
<feature type="compositionally biased region" description="Basic and acidic residues" evidence="1">
    <location>
        <begin position="393"/>
        <end position="406"/>
    </location>
</feature>
<feature type="compositionally biased region" description="Polar residues" evidence="1">
    <location>
        <begin position="366"/>
        <end position="378"/>
    </location>
</feature>
<feature type="compositionally biased region" description="Basic and acidic residues" evidence="1">
    <location>
        <begin position="554"/>
        <end position="564"/>
    </location>
</feature>
<feature type="compositionally biased region" description="Basic and acidic residues" evidence="1">
    <location>
        <begin position="298"/>
        <end position="313"/>
    </location>
</feature>
<evidence type="ECO:0000313" key="2">
    <source>
        <dbReference type="EMBL" id="JAT30154.1"/>
    </source>
</evidence>
<feature type="compositionally biased region" description="Low complexity" evidence="1">
    <location>
        <begin position="499"/>
        <end position="516"/>
    </location>
</feature>
<organism evidence="2">
    <name type="scientific">Graphocephala atropunctata</name>
    <dbReference type="NCBI Taxonomy" id="36148"/>
    <lineage>
        <taxon>Eukaryota</taxon>
        <taxon>Metazoa</taxon>
        <taxon>Ecdysozoa</taxon>
        <taxon>Arthropoda</taxon>
        <taxon>Hexapoda</taxon>
        <taxon>Insecta</taxon>
        <taxon>Pterygota</taxon>
        <taxon>Neoptera</taxon>
        <taxon>Paraneoptera</taxon>
        <taxon>Hemiptera</taxon>
        <taxon>Auchenorrhyncha</taxon>
        <taxon>Membracoidea</taxon>
        <taxon>Cicadellidae</taxon>
        <taxon>Cicadellinae</taxon>
        <taxon>Cicadellini</taxon>
        <taxon>Graphocephala</taxon>
    </lineage>
</organism>
<accession>A0A1B6M2P6</accession>
<protein>
    <recommendedName>
        <fullName evidence="3">Telomeric single stranded DNA binding POT1/Cdc13 domain-containing protein</fullName>
    </recommendedName>
</protein>
<proteinExistence type="predicted"/>
<feature type="compositionally biased region" description="Polar residues" evidence="1">
    <location>
        <begin position="538"/>
        <end position="547"/>
    </location>
</feature>
<feature type="region of interest" description="Disordered" evidence="1">
    <location>
        <begin position="262"/>
        <end position="421"/>
    </location>
</feature>
<feature type="compositionally biased region" description="Polar residues" evidence="1">
    <location>
        <begin position="276"/>
        <end position="285"/>
    </location>
</feature>
<feature type="compositionally biased region" description="Polar residues" evidence="1">
    <location>
        <begin position="568"/>
        <end position="580"/>
    </location>
</feature>
<gene>
    <name evidence="2" type="ORF">g.13756</name>
</gene>
<sequence>MGKNKKMRQYATLSTIDHKMQFINTVAVINSISPTIKRNKLSEVVLEVSDSTMHNPGFVVKLQLDSELLSEFMVAGKRGSIVDLQEIKIIKNEGVVYGEVKEEEELKLYNDKGSSIKWYCDEELHPITDEVKCCIKVLTQWKKLQFTETPSSEDLDDDLRRSRLSNHELDKAVTPSSVPERDPTVKHRKSSEHSPDKKRNNIKHKNNSILNSPESNLTKIKHLPDLNSLKSASSRNCSVHILKSPERKSSVGKIIGLLKSNQKSSETKMISKESINKTIPISSRGSPKANEGIKSSPSRKDCTSEQKTSETKRTSQYFKNSSIERKQNSKPNNITESSKKSVEDSDMSSGESSSEESFKNEESRTPRMTQSKTENQSFRPVRHKQNISTGNIRNEDDSFKLDDKSSKFGNRSDINESRRNVHTELRKRHCTFDQSELGSSASKKSSQNINSPINKLIKDMKNLKKKSQSFISDKEISKSLEQKEKKIAPLKSNTKIPALNSSDSSVSLSDRSLDSSTCMKRDKPVVYACLSPDSSSYLNQVEPNTSHQRSKSQKITDKPAENKKKLTRSSLPKTNVPSSHPDNKFEKSNPIFYYLKALTTKASLRQVDLQSDISMCDLEEIDVPDKFHLQCKVISEFTLIEDNIQVVRVEDGSITKKTLVIPECSSWEGVIEMILNNPTVKENSPFVDIIIFDFNRMDRTVKVGDFFMFHNVMAVKFHLKYDPRVEADKRGELFFCMKGQYAYTKRIKPTKLTEKTKKLEDEMYKLEDLKAGGKSSLPTCSTVNTGISKITSSPEGLKVNYIHHEANSPNTQKRKLKDLEIEKEVETFKTPMKSNKKVQNSNGKNIDPQESNIRNVEKPSRINTTTSSDETILGETPGFLRELREIMQEESVIGLQLTSSEDIHLKNTGSEVTYSQFCREADEKIINCRTSTQEENISESEVPVYNEDVNQMEELNKMEPLVYCPSGSSLSSAHEAPQIDHKTVPKDLKCQDESSESLLHNLKSMPNPVVKLNIQLKTGVEIHNEEDRNNDTDNASVISNSSSVRVISSNSSELECKVVTNDKHGKEKKVGIHSLQSEVKNKVELNPLNPKKCISPKTISDKSDIEEIEVLSDNSSNNSLIPVGNNNTKIKQKKSTRSNTDMIVQNVDSNEQQSNSVVKRNIPESCFFKSSAKPGIIEEDDTNIVDENGAVKYLSYSRDQSLPFLNLSILNKLIYQNYLEVSVFIVSITPALTGSWREKCVKARCTNCDKLYNVYNAANNKYSENSSTAALLVGSHIVCPDSQCCNQILESPEFQISLEIKLRDGTPLTALIAAQHAEEVFGCTAQEAIKDEKQFVKVVEILKNLEKNSLDKLLTHMHLTRENICDPKSGSLYIRKLYI</sequence>
<reference evidence="2" key="1">
    <citation type="submission" date="2015-11" db="EMBL/GenBank/DDBJ databases">
        <title>De novo transcriptome assembly of four potential Pierce s Disease insect vectors from Arizona vineyards.</title>
        <authorList>
            <person name="Tassone E.E."/>
        </authorList>
    </citation>
    <scope>NUCLEOTIDE SEQUENCE</scope>
</reference>
<feature type="region of interest" description="Disordered" evidence="1">
    <location>
        <begin position="150"/>
        <end position="216"/>
    </location>
</feature>
<name>A0A1B6M2P6_9HEMI</name>
<dbReference type="EMBL" id="GEBQ01009823">
    <property type="protein sequence ID" value="JAT30154.1"/>
    <property type="molecule type" value="Transcribed_RNA"/>
</dbReference>
<feature type="compositionally biased region" description="Basic and acidic residues" evidence="1">
    <location>
        <begin position="179"/>
        <end position="199"/>
    </location>
</feature>
<feature type="compositionally biased region" description="Basic and acidic residues" evidence="1">
    <location>
        <begin position="158"/>
        <end position="171"/>
    </location>
</feature>